<dbReference type="GO" id="GO:0005634">
    <property type="term" value="C:nucleus"/>
    <property type="evidence" value="ECO:0007669"/>
    <property type="project" value="UniProtKB-SubCell"/>
</dbReference>
<protein>
    <submittedName>
        <fullName evidence="8">B1 homeodomain mating type protein</fullName>
    </submittedName>
</protein>
<dbReference type="SUPFAM" id="SSF46689">
    <property type="entry name" value="Homeodomain-like"/>
    <property type="match status" value="1"/>
</dbReference>
<feature type="DNA-binding region" description="Homeobox" evidence="5">
    <location>
        <begin position="133"/>
        <end position="168"/>
    </location>
</feature>
<name>S5RFA8_9AGAM</name>
<dbReference type="InterPro" id="IPR008422">
    <property type="entry name" value="KN_HD"/>
</dbReference>
<evidence type="ECO:0000256" key="1">
    <source>
        <dbReference type="ARBA" id="ARBA00005800"/>
    </source>
</evidence>
<dbReference type="EMBL" id="KF280387">
    <property type="protein sequence ID" value="AGS09387.1"/>
    <property type="molecule type" value="Genomic_DNA"/>
</dbReference>
<sequence length="655" mass="72384">MAKHALYHRLERAQTDILSAAVDGPAALEEFQKLWMELCTEFDEEARLDRVDEEVVAMANVTASIVSTLAGSLSHLENKADALHDTLFKRLHRTLEDVDTLDTPTTPEDSSPSPSTPLQSGHQWLMHNLHNPYPSSSVKQELANSADASLESINEWFQNAREQIGWTTLARHHFQGRRSAIVDAAWRAFVEPDPHRPLPPNLQHAFSIVKENLANLLSDASSHKDVDRIRVEGLSPEIKDGAEVHDELTGERRRGARKDCRPDWDGDLHTTRSSPNPRTLHLLELDQSEEEEEDMTPPPPIAGCKRRADTDLEAYDSSRSPKETRYRSPKRQRSEPPSTSNQVHPSTVLTLTGTGVQASNVEPALPSLIRSTPSFTSMLPNDSFITASPSLPSIPTTQSSSQPLAAVPISRKRRLSDASCDIIPKRLRHIRDGHRMQTVSDPFPLGFNEIAQDTTLSESWYQNVTSAASEPFGSDLSSGCSPATSVVNTPWTDGLPVLPNDFIVPSQQVDLSDEDFKTMLASGYNMSSSSNPVDQGLFETLPSLDDLFPSSLPDLQTPLIERSAQYIIDVGLQAVSTSQIEECKAQSSSIPTSLSYDDPHQILLPPLEEIVNPISDNLTQYTSLCDIGEDTLDNWTAGLLGWRDINLSAQMQSFN</sequence>
<reference evidence="8" key="2">
    <citation type="submission" date="2013-06" db="EMBL/GenBank/DDBJ databases">
        <authorList>
            <person name="van Diepen L.T.A."/>
            <person name="Olson A."/>
            <person name="Ihrmark K."/>
            <person name="Stenlid J."/>
            <person name="James T.Y."/>
        </authorList>
    </citation>
    <scope>NUCLEOTIDE SEQUENCE</scope>
    <source>
        <strain evidence="8">Faf_4-2</strain>
    </source>
</reference>
<organism evidence="8">
    <name type="scientific">Heterobasidion abietinum</name>
    <dbReference type="NCBI Taxonomy" id="207833"/>
    <lineage>
        <taxon>Eukaryota</taxon>
        <taxon>Fungi</taxon>
        <taxon>Dikarya</taxon>
        <taxon>Basidiomycota</taxon>
        <taxon>Agaricomycotina</taxon>
        <taxon>Agaricomycetes</taxon>
        <taxon>Russulales</taxon>
        <taxon>Bondarzewiaceae</taxon>
        <taxon>Heterobasidion</taxon>
        <taxon>Heterobasidion annosum species complex</taxon>
    </lineage>
</organism>
<keyword evidence="3 5" id="KW-0371">Homeobox</keyword>
<keyword evidence="4 5" id="KW-0539">Nucleus</keyword>
<feature type="domain" description="Homeobox" evidence="7">
    <location>
        <begin position="131"/>
        <end position="167"/>
    </location>
</feature>
<comment type="subcellular location">
    <subcellularLocation>
        <location evidence="5">Nucleus</location>
    </subcellularLocation>
</comment>
<evidence type="ECO:0000256" key="4">
    <source>
        <dbReference type="ARBA" id="ARBA00023242"/>
    </source>
</evidence>
<dbReference type="GO" id="GO:0003677">
    <property type="term" value="F:DNA binding"/>
    <property type="evidence" value="ECO:0007669"/>
    <property type="project" value="UniProtKB-UniRule"/>
</dbReference>
<comment type="similarity">
    <text evidence="1">Belongs to the TALE/M-ATYP homeobox family.</text>
</comment>
<dbReference type="GO" id="GO:0006355">
    <property type="term" value="P:regulation of DNA-templated transcription"/>
    <property type="evidence" value="ECO:0007669"/>
    <property type="project" value="InterPro"/>
</dbReference>
<dbReference type="InterPro" id="IPR001356">
    <property type="entry name" value="HD"/>
</dbReference>
<dbReference type="Pfam" id="PF05920">
    <property type="entry name" value="Homeobox_KN"/>
    <property type="match status" value="1"/>
</dbReference>
<feature type="compositionally biased region" description="Basic and acidic residues" evidence="6">
    <location>
        <begin position="240"/>
        <end position="270"/>
    </location>
</feature>
<feature type="compositionally biased region" description="Polar residues" evidence="6">
    <location>
        <begin position="335"/>
        <end position="348"/>
    </location>
</feature>
<evidence type="ECO:0000256" key="5">
    <source>
        <dbReference type="PROSITE-ProRule" id="PRU00108"/>
    </source>
</evidence>
<dbReference type="InterPro" id="IPR009057">
    <property type="entry name" value="Homeodomain-like_sf"/>
</dbReference>
<feature type="compositionally biased region" description="Low complexity" evidence="6">
    <location>
        <begin position="101"/>
        <end position="118"/>
    </location>
</feature>
<dbReference type="PROSITE" id="PS50071">
    <property type="entry name" value="HOMEOBOX_2"/>
    <property type="match status" value="1"/>
</dbReference>
<dbReference type="Gene3D" id="1.10.10.60">
    <property type="entry name" value="Homeodomain-like"/>
    <property type="match status" value="1"/>
</dbReference>
<evidence type="ECO:0000256" key="2">
    <source>
        <dbReference type="ARBA" id="ARBA00023125"/>
    </source>
</evidence>
<feature type="compositionally biased region" description="Acidic residues" evidence="6">
    <location>
        <begin position="286"/>
        <end position="295"/>
    </location>
</feature>
<evidence type="ECO:0000259" key="7">
    <source>
        <dbReference type="PROSITE" id="PS50071"/>
    </source>
</evidence>
<reference evidence="8" key="1">
    <citation type="journal article" date="2013" name="Mol. Biol. Evol.">
        <title>Extensive trans-specific polymorphism at the mating type locus of the root decay fungus heterobasidion.</title>
        <authorList>
            <person name="van Diepen L.T."/>
            <person name="Olson A."/>
            <person name="Ihrmark K."/>
            <person name="Stenlid J."/>
            <person name="James T.Y."/>
        </authorList>
    </citation>
    <scope>NUCLEOTIDE SEQUENCE</scope>
    <source>
        <strain evidence="8">Faf_4-2</strain>
    </source>
</reference>
<feature type="region of interest" description="Disordered" evidence="6">
    <location>
        <begin position="240"/>
        <end position="348"/>
    </location>
</feature>
<dbReference type="CDD" id="cd00086">
    <property type="entry name" value="homeodomain"/>
    <property type="match status" value="1"/>
</dbReference>
<dbReference type="AlphaFoldDB" id="S5RFA8"/>
<feature type="region of interest" description="Disordered" evidence="6">
    <location>
        <begin position="98"/>
        <end position="121"/>
    </location>
</feature>
<proteinExistence type="inferred from homology"/>
<evidence type="ECO:0000256" key="6">
    <source>
        <dbReference type="SAM" id="MobiDB-lite"/>
    </source>
</evidence>
<evidence type="ECO:0000256" key="3">
    <source>
        <dbReference type="ARBA" id="ARBA00023155"/>
    </source>
</evidence>
<keyword evidence="2 5" id="KW-0238">DNA-binding</keyword>
<accession>S5RFA8</accession>
<evidence type="ECO:0000313" key="8">
    <source>
        <dbReference type="EMBL" id="AGS09387.1"/>
    </source>
</evidence>